<protein>
    <submittedName>
        <fullName evidence="2">Uncharacterized protein</fullName>
    </submittedName>
</protein>
<evidence type="ECO:0000313" key="2">
    <source>
        <dbReference type="EMBL" id="KAL2717525.1"/>
    </source>
</evidence>
<keyword evidence="3" id="KW-1185">Reference proteome</keyword>
<gene>
    <name evidence="2" type="ORF">V1478_013225</name>
</gene>
<feature type="region of interest" description="Disordered" evidence="1">
    <location>
        <begin position="48"/>
        <end position="75"/>
    </location>
</feature>
<accession>A0ABD2AAD7</accession>
<dbReference type="AlphaFoldDB" id="A0ABD2AAD7"/>
<comment type="caution">
    <text evidence="2">The sequence shown here is derived from an EMBL/GenBank/DDBJ whole genome shotgun (WGS) entry which is preliminary data.</text>
</comment>
<proteinExistence type="predicted"/>
<name>A0ABD2AAD7_VESSQ</name>
<evidence type="ECO:0000313" key="3">
    <source>
        <dbReference type="Proteomes" id="UP001607302"/>
    </source>
</evidence>
<organism evidence="2 3">
    <name type="scientific">Vespula squamosa</name>
    <name type="common">Southern yellow jacket</name>
    <name type="synonym">Wasp</name>
    <dbReference type="NCBI Taxonomy" id="30214"/>
    <lineage>
        <taxon>Eukaryota</taxon>
        <taxon>Metazoa</taxon>
        <taxon>Ecdysozoa</taxon>
        <taxon>Arthropoda</taxon>
        <taxon>Hexapoda</taxon>
        <taxon>Insecta</taxon>
        <taxon>Pterygota</taxon>
        <taxon>Neoptera</taxon>
        <taxon>Endopterygota</taxon>
        <taxon>Hymenoptera</taxon>
        <taxon>Apocrita</taxon>
        <taxon>Aculeata</taxon>
        <taxon>Vespoidea</taxon>
        <taxon>Vespidae</taxon>
        <taxon>Vespinae</taxon>
        <taxon>Vespula</taxon>
    </lineage>
</organism>
<feature type="compositionally biased region" description="Acidic residues" evidence="1">
    <location>
        <begin position="50"/>
        <end position="66"/>
    </location>
</feature>
<evidence type="ECO:0000256" key="1">
    <source>
        <dbReference type="SAM" id="MobiDB-lite"/>
    </source>
</evidence>
<dbReference type="EMBL" id="JAUDFV010000153">
    <property type="protein sequence ID" value="KAL2717525.1"/>
    <property type="molecule type" value="Genomic_DNA"/>
</dbReference>
<sequence length="90" mass="10408">MNSRSEADSTLTVKRSFVLHREVLLACVPRTRRKTVVRKPRVVLLSSDLREEDEEDKEEEEEEEDSNEKNHQGRGIVKTKVAKISLLVFS</sequence>
<reference evidence="2 3" key="1">
    <citation type="journal article" date="2024" name="Ann. Entomol. Soc. Am.">
        <title>Genomic analyses of the southern and eastern yellowjacket wasps (Hymenoptera: Vespidae) reveal evolutionary signatures of social life.</title>
        <authorList>
            <person name="Catto M.A."/>
            <person name="Caine P.B."/>
            <person name="Orr S.E."/>
            <person name="Hunt B.G."/>
            <person name="Goodisman M.A.D."/>
        </authorList>
    </citation>
    <scope>NUCLEOTIDE SEQUENCE [LARGE SCALE GENOMIC DNA]</scope>
    <source>
        <strain evidence="2">233</strain>
        <tissue evidence="2">Head and thorax</tissue>
    </source>
</reference>
<dbReference type="Proteomes" id="UP001607302">
    <property type="component" value="Unassembled WGS sequence"/>
</dbReference>